<feature type="region of interest" description="Disordered" evidence="1">
    <location>
        <begin position="568"/>
        <end position="601"/>
    </location>
</feature>
<feature type="compositionally biased region" description="Basic and acidic residues" evidence="1">
    <location>
        <begin position="193"/>
        <end position="202"/>
    </location>
</feature>
<feature type="region of interest" description="Disordered" evidence="1">
    <location>
        <begin position="172"/>
        <end position="213"/>
    </location>
</feature>
<name>A0A0P7BWE8_9HYPO</name>
<organism evidence="2 3">
    <name type="scientific">Neonectria ditissima</name>
    <dbReference type="NCBI Taxonomy" id="78410"/>
    <lineage>
        <taxon>Eukaryota</taxon>
        <taxon>Fungi</taxon>
        <taxon>Dikarya</taxon>
        <taxon>Ascomycota</taxon>
        <taxon>Pezizomycotina</taxon>
        <taxon>Sordariomycetes</taxon>
        <taxon>Hypocreomycetidae</taxon>
        <taxon>Hypocreales</taxon>
        <taxon>Nectriaceae</taxon>
        <taxon>Neonectria</taxon>
    </lineage>
</organism>
<dbReference type="AlphaFoldDB" id="A0A0P7BWE8"/>
<keyword evidence="3" id="KW-1185">Reference proteome</keyword>
<accession>A0A0P7BWE8</accession>
<comment type="caution">
    <text evidence="2">The sequence shown here is derived from an EMBL/GenBank/DDBJ whole genome shotgun (WGS) entry which is preliminary data.</text>
</comment>
<evidence type="ECO:0000256" key="1">
    <source>
        <dbReference type="SAM" id="MobiDB-lite"/>
    </source>
</evidence>
<dbReference type="OrthoDB" id="3200163at2759"/>
<evidence type="ECO:0000313" key="3">
    <source>
        <dbReference type="Proteomes" id="UP000050424"/>
    </source>
</evidence>
<dbReference type="Proteomes" id="UP000050424">
    <property type="component" value="Unassembled WGS sequence"/>
</dbReference>
<protein>
    <recommendedName>
        <fullName evidence="4">NACHT-NTPase and P-loop NTPases N-terminal domain-containing protein</fullName>
    </recommendedName>
</protein>
<feature type="compositionally biased region" description="Polar residues" evidence="1">
    <location>
        <begin position="203"/>
        <end position="213"/>
    </location>
</feature>
<reference evidence="2 3" key="1">
    <citation type="submission" date="2015-09" db="EMBL/GenBank/DDBJ databases">
        <title>Draft genome of a European isolate of the apple canker pathogen Neonectria ditissima.</title>
        <authorList>
            <person name="Gomez-Cortecero A."/>
            <person name="Harrison R.J."/>
            <person name="Armitage A.D."/>
        </authorList>
    </citation>
    <scope>NUCLEOTIDE SEQUENCE [LARGE SCALE GENOMIC DNA]</scope>
    <source>
        <strain evidence="2 3">R09/05</strain>
    </source>
</reference>
<dbReference type="STRING" id="78410.A0A0P7BWE8"/>
<evidence type="ECO:0000313" key="2">
    <source>
        <dbReference type="EMBL" id="KPM44816.1"/>
    </source>
</evidence>
<gene>
    <name evidence="2" type="ORF">AK830_g1758</name>
</gene>
<feature type="compositionally biased region" description="Acidic residues" evidence="1">
    <location>
        <begin position="577"/>
        <end position="597"/>
    </location>
</feature>
<sequence length="618" mass="70830">MAELLGVVSSAITIVETAGKLVSSAITLKRLWDEVQDVPDSIRRQMLQLEMLVPVLEGMEDEFQQTRNMLRNDRAAIRSLEYCRKAMEELEGLTQDMQLQITTARKGKRTLAKFKVTLKKGVVQQCQERLGSTLQLLALSQQTYLIALTRVQPSIIMSEFQALQAQSREAEAPQVGVVEEETEEGTALGPSLESKDCDKDKSNFTSRTSQNRPPWSNVRRIPWQKFSLLPKFSYQATEVSAGHSLTVTSQVHQARIQLPWWLAQKAWDFQAYRAYDGWQIQLTPWCIRPRGSEVFRYAFRGSTDELLAAFDRKEASLYDCDPYGWTLFDYAFGALSTGPFEQLINMGLRTWHPFRAFGVWGYNPPKSRKHHKNILDVVWFLIAHGLFEDHVDDLMHSESLSPLILRALWSIPGLPDPVHQSSVPNSGQAVPASWFKIERWNDIEPSVLLDFLTRNNSTSPAFFRAQLPRHSCCRVRRVVQMWLEDLMEAGVDLEVYGQLEEIALKDQTYLGTDFILGLSYIAGPYVVSFQYGPRPEDWKIGYDPCVEEYAGTFWKALVIERRTREMMPRQMPGSWENDTDDDDDDDDDDGDDEDDCDWYYGDGVFHYFEGEGEESDAD</sequence>
<evidence type="ECO:0008006" key="4">
    <source>
        <dbReference type="Google" id="ProtNLM"/>
    </source>
</evidence>
<dbReference type="EMBL" id="LKCW01000014">
    <property type="protein sequence ID" value="KPM44816.1"/>
    <property type="molecule type" value="Genomic_DNA"/>
</dbReference>
<proteinExistence type="predicted"/>